<accession>A0A5M3ZBH6</accession>
<dbReference type="EMBL" id="BLJY01000012">
    <property type="protein sequence ID" value="GFF20661.1"/>
    <property type="molecule type" value="Genomic_DNA"/>
</dbReference>
<evidence type="ECO:0000313" key="2">
    <source>
        <dbReference type="Proteomes" id="UP000452235"/>
    </source>
</evidence>
<keyword evidence="1" id="KW-0547">Nucleotide-binding</keyword>
<reference evidence="1 2" key="1">
    <citation type="submission" date="2020-01" db="EMBL/GenBank/DDBJ databases">
        <title>Aspergillus terreus IFO 6365 whole genome shotgun sequence.</title>
        <authorList>
            <person name="Kanamasa S."/>
            <person name="Takahashi H."/>
        </authorList>
    </citation>
    <scope>NUCLEOTIDE SEQUENCE [LARGE SCALE GENOMIC DNA]</scope>
    <source>
        <strain evidence="1 2">IFO 6365</strain>
    </source>
</reference>
<dbReference type="OrthoDB" id="4500730at2759"/>
<proteinExistence type="predicted"/>
<protein>
    <submittedName>
        <fullName evidence="1">DNA repair helicase rad5</fullName>
    </submittedName>
</protein>
<evidence type="ECO:0000313" key="1">
    <source>
        <dbReference type="EMBL" id="GFF20661.1"/>
    </source>
</evidence>
<dbReference type="Proteomes" id="UP000452235">
    <property type="component" value="Unassembled WGS sequence"/>
</dbReference>
<keyword evidence="2" id="KW-1185">Reference proteome</keyword>
<keyword evidence="1" id="KW-0347">Helicase</keyword>
<gene>
    <name evidence="1" type="ORF">ATEIFO6365_0012041800</name>
</gene>
<dbReference type="SUPFAM" id="SSF52540">
    <property type="entry name" value="P-loop containing nucleoside triphosphate hydrolases"/>
    <property type="match status" value="1"/>
</dbReference>
<sequence>MWDDVPPQLNPFDLPADHEHAKLILSREAIRRFILGGSHELVSPDNVVRGLRLRKLFFRYCHHLLVRTNARALDTQARRRTLVPQLLKKAMETENSVFARKAQAADQSDTAAPHEIPEEFTEEEVLIYMLRGSPKLRALLSMIQQEVFHHQEKSVVWCTTPAQQFFVAAALHYARIDCRVFHSDLNTKERVDLVRDFTTLPDECMVLIYDYLVDKSFNAGLFAKNLTKAVPDLVASLNWDTFSDTLDVAEGTDAPTFNLGVWVSNDDGTISKVRHAPVEKVPQDRRLSPEDVVKVLISTMKTGTRLRDMSDLDREYLAKAEEAEEQTAGAAPADSQARETDLQAFEAGL</sequence>
<dbReference type="Gene3D" id="3.40.50.300">
    <property type="entry name" value="P-loop containing nucleotide triphosphate hydrolases"/>
    <property type="match status" value="1"/>
</dbReference>
<keyword evidence="1" id="KW-0067">ATP-binding</keyword>
<comment type="caution">
    <text evidence="1">The sequence shown here is derived from an EMBL/GenBank/DDBJ whole genome shotgun (WGS) entry which is preliminary data.</text>
</comment>
<dbReference type="InterPro" id="IPR027417">
    <property type="entry name" value="P-loop_NTPase"/>
</dbReference>
<name>A0A5M3ZBH6_ASPTE</name>
<organism evidence="1 2">
    <name type="scientific">Aspergillus terreus</name>
    <dbReference type="NCBI Taxonomy" id="33178"/>
    <lineage>
        <taxon>Eukaryota</taxon>
        <taxon>Fungi</taxon>
        <taxon>Dikarya</taxon>
        <taxon>Ascomycota</taxon>
        <taxon>Pezizomycotina</taxon>
        <taxon>Eurotiomycetes</taxon>
        <taxon>Eurotiomycetidae</taxon>
        <taxon>Eurotiales</taxon>
        <taxon>Aspergillaceae</taxon>
        <taxon>Aspergillus</taxon>
        <taxon>Aspergillus subgen. Circumdati</taxon>
    </lineage>
</organism>
<dbReference type="AlphaFoldDB" id="A0A5M3ZBH6"/>
<dbReference type="GO" id="GO:0004386">
    <property type="term" value="F:helicase activity"/>
    <property type="evidence" value="ECO:0007669"/>
    <property type="project" value="UniProtKB-KW"/>
</dbReference>
<keyword evidence="1" id="KW-0378">Hydrolase</keyword>